<dbReference type="RefSeq" id="XP_013277678.1">
    <property type="nucleotide sequence ID" value="XM_013422224.1"/>
</dbReference>
<proteinExistence type="predicted"/>
<evidence type="ECO:0000313" key="2">
    <source>
        <dbReference type="EMBL" id="KIX10542.1"/>
    </source>
</evidence>
<feature type="compositionally biased region" description="Basic and acidic residues" evidence="1">
    <location>
        <begin position="84"/>
        <end position="101"/>
    </location>
</feature>
<dbReference type="OrthoDB" id="5556956at2759"/>
<feature type="compositionally biased region" description="Basic and acidic residues" evidence="1">
    <location>
        <begin position="222"/>
        <end position="237"/>
    </location>
</feature>
<feature type="compositionally biased region" description="Polar residues" evidence="1">
    <location>
        <begin position="13"/>
        <end position="25"/>
    </location>
</feature>
<organism evidence="2 3">
    <name type="scientific">Rhinocladiella mackenziei CBS 650.93</name>
    <dbReference type="NCBI Taxonomy" id="1442369"/>
    <lineage>
        <taxon>Eukaryota</taxon>
        <taxon>Fungi</taxon>
        <taxon>Dikarya</taxon>
        <taxon>Ascomycota</taxon>
        <taxon>Pezizomycotina</taxon>
        <taxon>Eurotiomycetes</taxon>
        <taxon>Chaetothyriomycetidae</taxon>
        <taxon>Chaetothyriales</taxon>
        <taxon>Herpotrichiellaceae</taxon>
        <taxon>Rhinocladiella</taxon>
    </lineage>
</organism>
<dbReference type="PANTHER" id="PTHR28096">
    <property type="entry name" value="PROTEIN FAF1"/>
    <property type="match status" value="1"/>
</dbReference>
<evidence type="ECO:0008006" key="4">
    <source>
        <dbReference type="Google" id="ProtNLM"/>
    </source>
</evidence>
<dbReference type="VEuPathDB" id="FungiDB:Z518_01625"/>
<feature type="compositionally biased region" description="Acidic residues" evidence="1">
    <location>
        <begin position="53"/>
        <end position="77"/>
    </location>
</feature>
<dbReference type="PANTHER" id="PTHR28096:SF1">
    <property type="entry name" value="PROTEIN FAF1"/>
    <property type="match status" value="1"/>
</dbReference>
<feature type="compositionally biased region" description="Basic and acidic residues" evidence="1">
    <location>
        <begin position="204"/>
        <end position="215"/>
    </location>
</feature>
<evidence type="ECO:0000256" key="1">
    <source>
        <dbReference type="SAM" id="MobiDB-lite"/>
    </source>
</evidence>
<dbReference type="AlphaFoldDB" id="A0A0D2G6G5"/>
<feature type="compositionally biased region" description="Basic and acidic residues" evidence="1">
    <location>
        <begin position="26"/>
        <end position="35"/>
    </location>
</feature>
<keyword evidence="3" id="KW-1185">Reference proteome</keyword>
<evidence type="ECO:0000313" key="3">
    <source>
        <dbReference type="Proteomes" id="UP000053617"/>
    </source>
</evidence>
<dbReference type="Pfam" id="PF15375">
    <property type="entry name" value="FSAF1"/>
    <property type="match status" value="1"/>
</dbReference>
<dbReference type="GO" id="GO:0005730">
    <property type="term" value="C:nucleolus"/>
    <property type="evidence" value="ECO:0007669"/>
    <property type="project" value="TreeGrafter"/>
</dbReference>
<feature type="region of interest" description="Disordered" evidence="1">
    <location>
        <begin position="202"/>
        <end position="237"/>
    </location>
</feature>
<dbReference type="EMBL" id="KN847475">
    <property type="protein sequence ID" value="KIX10542.1"/>
    <property type="molecule type" value="Genomic_DNA"/>
</dbReference>
<sequence length="277" mass="31383">MATTVAVARRPQQHTIEQPPTTTSSAERDVFRKYFESAFEPLPESQTDIPYLQEDEDDVADHSEEESEWEGLSDAENDSTTVEVVEHRTILDETQDHELQRQRYKSFMSSRPPKEVEPVTTKSKGQPADGEDASEAMNLKHDLDLQRLLKESHLLEQAKVSSTPGSHRHKAVDMRLRSLGSKGSMFHQVKMPLAHRRGILAKSASRETMRRKEAQENGIIVEKPEQKRFRSGERRRERAVDIPAVGKFRGGTLKLSKKDVLDIQGPVRPGGRGKKGR</sequence>
<protein>
    <recommendedName>
        <fullName evidence="4">Protein FAF1</fullName>
    </recommendedName>
</protein>
<name>A0A0D2G6G5_9EURO</name>
<dbReference type="InterPro" id="IPR027973">
    <property type="entry name" value="FSAF1-like"/>
</dbReference>
<dbReference type="Proteomes" id="UP000053617">
    <property type="component" value="Unassembled WGS sequence"/>
</dbReference>
<dbReference type="GeneID" id="25289696"/>
<dbReference type="InterPro" id="IPR053030">
    <property type="entry name" value="Ribosomal_biogenesis_FAF1-like"/>
</dbReference>
<accession>A0A0D2G6G5</accession>
<gene>
    <name evidence="2" type="ORF">Z518_01625</name>
</gene>
<feature type="region of interest" description="Disordered" evidence="1">
    <location>
        <begin position="1"/>
        <end position="136"/>
    </location>
</feature>
<dbReference type="GO" id="GO:0000462">
    <property type="term" value="P:maturation of SSU-rRNA from tricistronic rRNA transcript (SSU-rRNA, 5.8S rRNA, LSU-rRNA)"/>
    <property type="evidence" value="ECO:0007669"/>
    <property type="project" value="TreeGrafter"/>
</dbReference>
<dbReference type="HOGENOM" id="CLU_054969_0_0_1"/>
<dbReference type="STRING" id="1442369.A0A0D2G6G5"/>
<reference evidence="2 3" key="1">
    <citation type="submission" date="2015-01" db="EMBL/GenBank/DDBJ databases">
        <title>The Genome Sequence of Rhinocladiella mackenzie CBS 650.93.</title>
        <authorList>
            <consortium name="The Broad Institute Genomics Platform"/>
            <person name="Cuomo C."/>
            <person name="de Hoog S."/>
            <person name="Gorbushina A."/>
            <person name="Stielow B."/>
            <person name="Teixiera M."/>
            <person name="Abouelleil A."/>
            <person name="Chapman S.B."/>
            <person name="Priest M."/>
            <person name="Young S.K."/>
            <person name="Wortman J."/>
            <person name="Nusbaum C."/>
            <person name="Birren B."/>
        </authorList>
    </citation>
    <scope>NUCLEOTIDE SEQUENCE [LARGE SCALE GENOMIC DNA]</scope>
    <source>
        <strain evidence="2 3">CBS 650.93</strain>
    </source>
</reference>